<dbReference type="EMBL" id="MZNU01000003">
    <property type="protein sequence ID" value="OWP07580.1"/>
    <property type="molecule type" value="Genomic_DNA"/>
</dbReference>
<evidence type="ECO:0000259" key="2">
    <source>
        <dbReference type="PROSITE" id="PS50882"/>
    </source>
</evidence>
<evidence type="ECO:0000313" key="4">
    <source>
        <dbReference type="Proteomes" id="UP000242519"/>
    </source>
</evidence>
<name>A0A218ZIU4_9HELO</name>
<dbReference type="CDD" id="cd21134">
    <property type="entry name" value="YTH"/>
    <property type="match status" value="1"/>
</dbReference>
<dbReference type="InterPro" id="IPR045168">
    <property type="entry name" value="YTH_prot"/>
</dbReference>
<dbReference type="GO" id="GO:0003729">
    <property type="term" value="F:mRNA binding"/>
    <property type="evidence" value="ECO:0007669"/>
    <property type="project" value="TreeGrafter"/>
</dbReference>
<dbReference type="AlphaFoldDB" id="A0A218ZIU4"/>
<dbReference type="Proteomes" id="UP000242519">
    <property type="component" value="Unassembled WGS sequence"/>
</dbReference>
<dbReference type="Gene3D" id="3.10.590.10">
    <property type="entry name" value="ph1033 like domains"/>
    <property type="match status" value="1"/>
</dbReference>
<reference evidence="3 4" key="1">
    <citation type="submission" date="2017-04" db="EMBL/GenBank/DDBJ databases">
        <title>Draft genome sequence of Marssonina coronaria NL1: causal agent of apple blotch.</title>
        <authorList>
            <person name="Cheng Q."/>
        </authorList>
    </citation>
    <scope>NUCLEOTIDE SEQUENCE [LARGE SCALE GENOMIC DNA]</scope>
    <source>
        <strain evidence="3 4">NL1</strain>
    </source>
</reference>
<dbReference type="OrthoDB" id="306690at2759"/>
<accession>A0A218ZIU4</accession>
<comment type="caution">
    <text evidence="3">The sequence shown here is derived from an EMBL/GenBank/DDBJ whole genome shotgun (WGS) entry which is preliminary data.</text>
</comment>
<protein>
    <recommendedName>
        <fullName evidence="2">YTH domain-containing protein</fullName>
    </recommendedName>
</protein>
<feature type="region of interest" description="Disordered" evidence="1">
    <location>
        <begin position="71"/>
        <end position="110"/>
    </location>
</feature>
<dbReference type="GO" id="GO:0000398">
    <property type="term" value="P:mRNA splicing, via spliceosome"/>
    <property type="evidence" value="ECO:0007669"/>
    <property type="project" value="TreeGrafter"/>
</dbReference>
<feature type="compositionally biased region" description="Basic and acidic residues" evidence="1">
    <location>
        <begin position="249"/>
        <end position="261"/>
    </location>
</feature>
<dbReference type="PANTHER" id="PTHR12357">
    <property type="entry name" value="YTH YT521-B HOMOLOGY DOMAIN-CONTAINING"/>
    <property type="match status" value="1"/>
</dbReference>
<organism evidence="3 4">
    <name type="scientific">Diplocarpon coronariae</name>
    <dbReference type="NCBI Taxonomy" id="2795749"/>
    <lineage>
        <taxon>Eukaryota</taxon>
        <taxon>Fungi</taxon>
        <taxon>Dikarya</taxon>
        <taxon>Ascomycota</taxon>
        <taxon>Pezizomycotina</taxon>
        <taxon>Leotiomycetes</taxon>
        <taxon>Helotiales</taxon>
        <taxon>Drepanopezizaceae</taxon>
        <taxon>Diplocarpon</taxon>
    </lineage>
</organism>
<dbReference type="InterPro" id="IPR057720">
    <property type="entry name" value="RRM_YTH1"/>
</dbReference>
<dbReference type="Pfam" id="PF25701">
    <property type="entry name" value="RRM_YTH1"/>
    <property type="match status" value="1"/>
</dbReference>
<evidence type="ECO:0000313" key="3">
    <source>
        <dbReference type="EMBL" id="OWP07580.1"/>
    </source>
</evidence>
<dbReference type="Pfam" id="PF04146">
    <property type="entry name" value="YTH"/>
    <property type="match status" value="1"/>
</dbReference>
<dbReference type="GO" id="GO:0005654">
    <property type="term" value="C:nucleoplasm"/>
    <property type="evidence" value="ECO:0007669"/>
    <property type="project" value="TreeGrafter"/>
</dbReference>
<keyword evidence="4" id="KW-1185">Reference proteome</keyword>
<proteinExistence type="predicted"/>
<dbReference type="STRING" id="503106.A0A218ZIU4"/>
<dbReference type="InParanoid" id="A0A218ZIU4"/>
<feature type="domain" description="YTH" evidence="2">
    <location>
        <begin position="118"/>
        <end position="319"/>
    </location>
</feature>
<feature type="compositionally biased region" description="Basic and acidic residues" evidence="1">
    <location>
        <begin position="84"/>
        <end position="100"/>
    </location>
</feature>
<dbReference type="InterPro" id="IPR007275">
    <property type="entry name" value="YTH_domain"/>
</dbReference>
<dbReference type="PANTHER" id="PTHR12357:SF3">
    <property type="entry name" value="YTH DOMAIN-CONTAINING PROTEIN 1"/>
    <property type="match status" value="1"/>
</dbReference>
<evidence type="ECO:0000256" key="1">
    <source>
        <dbReference type="SAM" id="MobiDB-lite"/>
    </source>
</evidence>
<dbReference type="GO" id="GO:0000381">
    <property type="term" value="P:regulation of alternative mRNA splicing, via spliceosome"/>
    <property type="evidence" value="ECO:0007669"/>
    <property type="project" value="TreeGrafter"/>
</dbReference>
<gene>
    <name evidence="3" type="ORF">B2J93_9032</name>
</gene>
<sequence length="348" mass="38194">MTLVCHVCKEAPGLQSLFLISKSNCAFANFQDETTCSAAQVKIHDSRFQTVRLVSRLRRKSVGTANGVVAPAGPAALSPPPGLREARSTLDSDTKPKEVNGDAEGAPTEVDSTGLPKDKYFILKSLTVEDLELSVRNGIWATQTHNEQALNKAYQAVDNVYLVFSANKSGEYFGYAKMSSQINDDPAAAIEFAPKAHISGESELPKAISTPASEFAPKGRIIDDSARGTIFWEVEKDEMDGVGEENESQSDRSDEDRDFRASSKAWGKPFQLEWLSTTRLPFYRTRGLRNPWNANREVKIARDGTELETSIGRRLVALFPRLPSPVTPNMSCGPMGAMGTHSHVRPFQ</sequence>
<feature type="region of interest" description="Disordered" evidence="1">
    <location>
        <begin position="236"/>
        <end position="262"/>
    </location>
</feature>
<dbReference type="GO" id="GO:1990247">
    <property type="term" value="F:N6-methyladenosine-containing RNA reader activity"/>
    <property type="evidence" value="ECO:0007669"/>
    <property type="project" value="TreeGrafter"/>
</dbReference>
<feature type="compositionally biased region" description="Acidic residues" evidence="1">
    <location>
        <begin position="236"/>
        <end position="248"/>
    </location>
</feature>
<dbReference type="PROSITE" id="PS50882">
    <property type="entry name" value="YTH"/>
    <property type="match status" value="1"/>
</dbReference>